<evidence type="ECO:0008006" key="4">
    <source>
        <dbReference type="Google" id="ProtNLM"/>
    </source>
</evidence>
<feature type="region of interest" description="Disordered" evidence="1">
    <location>
        <begin position="152"/>
        <end position="171"/>
    </location>
</feature>
<reference evidence="2" key="2">
    <citation type="submission" date="2021-09" db="EMBL/GenBank/DDBJ databases">
        <authorList>
            <person name="Jia N."/>
            <person name="Wang J."/>
            <person name="Shi W."/>
            <person name="Du L."/>
            <person name="Sun Y."/>
            <person name="Zhan W."/>
            <person name="Jiang J."/>
            <person name="Wang Q."/>
            <person name="Zhang B."/>
            <person name="Ji P."/>
            <person name="Sakyi L.B."/>
            <person name="Cui X."/>
            <person name="Yuan T."/>
            <person name="Jiang B."/>
            <person name="Yang W."/>
            <person name="Lam T.T.-Y."/>
            <person name="Chang Q."/>
            <person name="Ding S."/>
            <person name="Wang X."/>
            <person name="Zhu J."/>
            <person name="Ruan X."/>
            <person name="Zhao L."/>
            <person name="Wei J."/>
            <person name="Que T."/>
            <person name="Du C."/>
            <person name="Cheng J."/>
            <person name="Dai P."/>
            <person name="Han X."/>
            <person name="Huang E."/>
            <person name="Gao Y."/>
            <person name="Liu J."/>
            <person name="Shao H."/>
            <person name="Ye R."/>
            <person name="Li L."/>
            <person name="Wei W."/>
            <person name="Wang X."/>
            <person name="Wang C."/>
            <person name="Huo Q."/>
            <person name="Li W."/>
            <person name="Guo W."/>
            <person name="Chen H."/>
            <person name="Chen S."/>
            <person name="Zhou L."/>
            <person name="Zhou L."/>
            <person name="Ni X."/>
            <person name="Tian J."/>
            <person name="Zhou Y."/>
            <person name="Sheng Y."/>
            <person name="Liu T."/>
            <person name="Pan Y."/>
            <person name="Xia L."/>
            <person name="Li J."/>
            <person name="Zhao F."/>
            <person name="Cao W."/>
        </authorList>
    </citation>
    <scope>NUCLEOTIDE SEQUENCE</scope>
    <source>
        <strain evidence="2">Rsan-2018</strain>
        <tissue evidence="2">Larvae</tissue>
    </source>
</reference>
<proteinExistence type="predicted"/>
<feature type="compositionally biased region" description="Polar residues" evidence="1">
    <location>
        <begin position="84"/>
        <end position="101"/>
    </location>
</feature>
<protein>
    <recommendedName>
        <fullName evidence="4">CCHC-type domain-containing protein</fullName>
    </recommendedName>
</protein>
<reference evidence="2" key="1">
    <citation type="journal article" date="2020" name="Cell">
        <title>Large-Scale Comparative Analyses of Tick Genomes Elucidate Their Genetic Diversity and Vector Capacities.</title>
        <authorList>
            <consortium name="Tick Genome and Microbiome Consortium (TIGMIC)"/>
            <person name="Jia N."/>
            <person name="Wang J."/>
            <person name="Shi W."/>
            <person name="Du L."/>
            <person name="Sun Y."/>
            <person name="Zhan W."/>
            <person name="Jiang J.F."/>
            <person name="Wang Q."/>
            <person name="Zhang B."/>
            <person name="Ji P."/>
            <person name="Bell-Sakyi L."/>
            <person name="Cui X.M."/>
            <person name="Yuan T.T."/>
            <person name="Jiang B.G."/>
            <person name="Yang W.F."/>
            <person name="Lam T.T."/>
            <person name="Chang Q.C."/>
            <person name="Ding S.J."/>
            <person name="Wang X.J."/>
            <person name="Zhu J.G."/>
            <person name="Ruan X.D."/>
            <person name="Zhao L."/>
            <person name="Wei J.T."/>
            <person name="Ye R.Z."/>
            <person name="Que T.C."/>
            <person name="Du C.H."/>
            <person name="Zhou Y.H."/>
            <person name="Cheng J.X."/>
            <person name="Dai P.F."/>
            <person name="Guo W.B."/>
            <person name="Han X.H."/>
            <person name="Huang E.J."/>
            <person name="Li L.F."/>
            <person name="Wei W."/>
            <person name="Gao Y.C."/>
            <person name="Liu J.Z."/>
            <person name="Shao H.Z."/>
            <person name="Wang X."/>
            <person name="Wang C.C."/>
            <person name="Yang T.C."/>
            <person name="Huo Q.B."/>
            <person name="Li W."/>
            <person name="Chen H.Y."/>
            <person name="Chen S.E."/>
            <person name="Zhou L.G."/>
            <person name="Ni X.B."/>
            <person name="Tian J.H."/>
            <person name="Sheng Y."/>
            <person name="Liu T."/>
            <person name="Pan Y.S."/>
            <person name="Xia L.Y."/>
            <person name="Li J."/>
            <person name="Zhao F."/>
            <person name="Cao W.C."/>
        </authorList>
    </citation>
    <scope>NUCLEOTIDE SEQUENCE</scope>
    <source>
        <strain evidence="2">Rsan-2018</strain>
    </source>
</reference>
<dbReference type="AlphaFoldDB" id="A0A9D4SRH8"/>
<dbReference type="Proteomes" id="UP000821837">
    <property type="component" value="Chromosome 8"/>
</dbReference>
<accession>A0A9D4SRH8</accession>
<keyword evidence="3" id="KW-1185">Reference proteome</keyword>
<comment type="caution">
    <text evidence="2">The sequence shown here is derived from an EMBL/GenBank/DDBJ whole genome shotgun (WGS) entry which is preliminary data.</text>
</comment>
<feature type="region of interest" description="Disordered" evidence="1">
    <location>
        <begin position="84"/>
        <end position="106"/>
    </location>
</feature>
<evidence type="ECO:0000313" key="2">
    <source>
        <dbReference type="EMBL" id="KAH7940237.1"/>
    </source>
</evidence>
<evidence type="ECO:0000313" key="3">
    <source>
        <dbReference type="Proteomes" id="UP000821837"/>
    </source>
</evidence>
<sequence>MKPNGAGVCTTQARRRRYMPLEVGSVASHAVLDDKNHDPQRRQRLGSLSLLCTVSNSDNEQTTPTVLSDTEETLTATDKAATIGSSTDHNTASIPTAQRMNDPQVGEGMDEDSAAFNTVTDATEDDAYNDACWKRRARNAAALGAASLLKTDSENPLTKPRPSGTKRLPPLPFRDEKVVLRPLGGLRLDQWPRPTLATALWAAAGVSPSDRKNLILRTRPEQNLALISTPSLHVAETLLQVQELSLGQRTYPVSSYLAAPDDSCKCIVLGLEPGAELRCYPHRPRQPVCKTCLKLGHRADHCPTPDLTICEQ</sequence>
<evidence type="ECO:0000256" key="1">
    <source>
        <dbReference type="SAM" id="MobiDB-lite"/>
    </source>
</evidence>
<gene>
    <name evidence="2" type="ORF">HPB52_022557</name>
</gene>
<name>A0A9D4SRH8_RHISA</name>
<organism evidence="2 3">
    <name type="scientific">Rhipicephalus sanguineus</name>
    <name type="common">Brown dog tick</name>
    <name type="synonym">Ixodes sanguineus</name>
    <dbReference type="NCBI Taxonomy" id="34632"/>
    <lineage>
        <taxon>Eukaryota</taxon>
        <taxon>Metazoa</taxon>
        <taxon>Ecdysozoa</taxon>
        <taxon>Arthropoda</taxon>
        <taxon>Chelicerata</taxon>
        <taxon>Arachnida</taxon>
        <taxon>Acari</taxon>
        <taxon>Parasitiformes</taxon>
        <taxon>Ixodida</taxon>
        <taxon>Ixodoidea</taxon>
        <taxon>Ixodidae</taxon>
        <taxon>Rhipicephalinae</taxon>
        <taxon>Rhipicephalus</taxon>
        <taxon>Rhipicephalus</taxon>
    </lineage>
</organism>
<dbReference type="EMBL" id="JABSTV010001254">
    <property type="protein sequence ID" value="KAH7940237.1"/>
    <property type="molecule type" value="Genomic_DNA"/>
</dbReference>